<comment type="subcellular location">
    <subcellularLocation>
        <location evidence="1 15">Cell membrane</location>
        <topology evidence="1 15">Multi-pass membrane protein</topology>
    </subcellularLocation>
</comment>
<dbReference type="InterPro" id="IPR003824">
    <property type="entry name" value="UppP"/>
</dbReference>
<feature type="transmembrane region" description="Helical" evidence="15">
    <location>
        <begin position="76"/>
        <end position="94"/>
    </location>
</feature>
<accession>A0ABN4UWK5</accession>
<dbReference type="PANTHER" id="PTHR30622:SF4">
    <property type="entry name" value="UNDECAPRENYL-DIPHOSPHATASE"/>
    <property type="match status" value="1"/>
</dbReference>
<feature type="transmembrane region" description="Helical" evidence="15">
    <location>
        <begin position="233"/>
        <end position="250"/>
    </location>
</feature>
<feature type="transmembrane region" description="Helical" evidence="15">
    <location>
        <begin position="37"/>
        <end position="55"/>
    </location>
</feature>
<keyword evidence="8 15" id="KW-0378">Hydrolase</keyword>
<evidence type="ECO:0000256" key="8">
    <source>
        <dbReference type="ARBA" id="ARBA00022801"/>
    </source>
</evidence>
<evidence type="ECO:0000256" key="7">
    <source>
        <dbReference type="ARBA" id="ARBA00022692"/>
    </source>
</evidence>
<gene>
    <name evidence="15" type="primary">uppP</name>
    <name evidence="16" type="ORF">BW47_01165</name>
</gene>
<keyword evidence="9 15" id="KW-1133">Transmembrane helix</keyword>
<dbReference type="EMBL" id="CP007389">
    <property type="protein sequence ID" value="APT73281.1"/>
    <property type="molecule type" value="Genomic_DNA"/>
</dbReference>
<evidence type="ECO:0000256" key="15">
    <source>
        <dbReference type="HAMAP-Rule" id="MF_01006"/>
    </source>
</evidence>
<comment type="miscellaneous">
    <text evidence="15">Bacitracin is thought to be involved in the inhibition of peptidoglycan synthesis by sequestering undecaprenyl diphosphate, thereby reducing the pool of lipid carrier available.</text>
</comment>
<evidence type="ECO:0000256" key="5">
    <source>
        <dbReference type="ARBA" id="ARBA00022475"/>
    </source>
</evidence>
<evidence type="ECO:0000313" key="17">
    <source>
        <dbReference type="Proteomes" id="UP000185490"/>
    </source>
</evidence>
<dbReference type="PANTHER" id="PTHR30622">
    <property type="entry name" value="UNDECAPRENYL-DIPHOSPHATASE"/>
    <property type="match status" value="1"/>
</dbReference>
<evidence type="ECO:0000256" key="4">
    <source>
        <dbReference type="ARBA" id="ARBA00021581"/>
    </source>
</evidence>
<keyword evidence="7 15" id="KW-0812">Transmembrane</keyword>
<comment type="catalytic activity">
    <reaction evidence="14 15">
        <text>di-trans,octa-cis-undecaprenyl diphosphate + H2O = di-trans,octa-cis-undecaprenyl phosphate + phosphate + H(+)</text>
        <dbReference type="Rhea" id="RHEA:28094"/>
        <dbReference type="ChEBI" id="CHEBI:15377"/>
        <dbReference type="ChEBI" id="CHEBI:15378"/>
        <dbReference type="ChEBI" id="CHEBI:43474"/>
        <dbReference type="ChEBI" id="CHEBI:58405"/>
        <dbReference type="ChEBI" id="CHEBI:60392"/>
        <dbReference type="EC" id="3.6.1.27"/>
    </reaction>
</comment>
<feature type="transmembrane region" description="Helical" evidence="15">
    <location>
        <begin position="199"/>
        <end position="221"/>
    </location>
</feature>
<dbReference type="Proteomes" id="UP000185490">
    <property type="component" value="Chromosome"/>
</dbReference>
<evidence type="ECO:0000256" key="2">
    <source>
        <dbReference type="ARBA" id="ARBA00010621"/>
    </source>
</evidence>
<feature type="transmembrane region" description="Helical" evidence="15">
    <location>
        <begin position="134"/>
        <end position="154"/>
    </location>
</feature>
<keyword evidence="15" id="KW-0133">Cell shape</keyword>
<evidence type="ECO:0000256" key="1">
    <source>
        <dbReference type="ARBA" id="ARBA00004651"/>
    </source>
</evidence>
<keyword evidence="6" id="KW-0997">Cell inner membrane</keyword>
<proteinExistence type="inferred from homology"/>
<evidence type="ECO:0000256" key="9">
    <source>
        <dbReference type="ARBA" id="ARBA00022989"/>
    </source>
</evidence>
<dbReference type="EC" id="3.6.1.27" evidence="3 15"/>
<reference evidence="16 17" key="1">
    <citation type="submission" date="2014-02" db="EMBL/GenBank/DDBJ databases">
        <title>Diversity of Thermotogales isolates from hydrothermal vents.</title>
        <authorList>
            <person name="Haverkamp T.H.A."/>
            <person name="Lossouarn J."/>
            <person name="Geslin C."/>
            <person name="Nesbo C.L."/>
        </authorList>
    </citation>
    <scope>NUCLEOTIDE SEQUENCE [LARGE SCALE GENOMIC DNA]</scope>
    <source>
        <strain evidence="16 17">431</strain>
    </source>
</reference>
<evidence type="ECO:0000256" key="13">
    <source>
        <dbReference type="ARBA" id="ARBA00032932"/>
    </source>
</evidence>
<evidence type="ECO:0000256" key="11">
    <source>
        <dbReference type="ARBA" id="ARBA00023251"/>
    </source>
</evidence>
<keyword evidence="15" id="KW-0961">Cell wall biogenesis/degradation</keyword>
<organism evidence="16 17">
    <name type="scientific">Thermosipho melanesiensis</name>
    <dbReference type="NCBI Taxonomy" id="46541"/>
    <lineage>
        <taxon>Bacteria</taxon>
        <taxon>Thermotogati</taxon>
        <taxon>Thermotogota</taxon>
        <taxon>Thermotogae</taxon>
        <taxon>Thermotogales</taxon>
        <taxon>Fervidobacteriaceae</taxon>
        <taxon>Thermosipho</taxon>
    </lineage>
</organism>
<comment type="similarity">
    <text evidence="2 15">Belongs to the UppP family.</text>
</comment>
<keyword evidence="10 15" id="KW-0472">Membrane</keyword>
<evidence type="ECO:0000256" key="10">
    <source>
        <dbReference type="ARBA" id="ARBA00023136"/>
    </source>
</evidence>
<keyword evidence="11 15" id="KW-0046">Antibiotic resistance</keyword>
<keyword evidence="5 15" id="KW-1003">Cell membrane</keyword>
<sequence length="251" mass="27218">MMEIILGIVQGLTEFLPISSSGHLSVFSKLFNLKPDLSVFALLHLATLAAIVIFVGKELTEIIKGLIKLEKNYINLTLKIIVSTIPAAIFGVLLESKIEASLSNLKIISFFFLVTSAALLISDKIKGNKDLSTLTYKDALVIGIMQALAIFPGISRSGFTLFGSLLIGLEREIALKYSFLVSIPVILGAGLLEIKNISLNSYSISSAIVAFFFGLLSLFILKKATISKNLKIFSAYCIFISIFSFVLGGIK</sequence>
<keyword evidence="15" id="KW-0573">Peptidoglycan synthesis</keyword>
<name>A0ABN4UWK5_9BACT</name>
<comment type="function">
    <text evidence="15">Catalyzes the dephosphorylation of undecaprenyl diphosphate (UPP). Confers resistance to bacitracin.</text>
</comment>
<dbReference type="Pfam" id="PF02673">
    <property type="entry name" value="BacA"/>
    <property type="match status" value="1"/>
</dbReference>
<dbReference type="HAMAP" id="MF_01006">
    <property type="entry name" value="Undec_diphosphatase"/>
    <property type="match status" value="1"/>
</dbReference>
<evidence type="ECO:0000256" key="6">
    <source>
        <dbReference type="ARBA" id="ARBA00022519"/>
    </source>
</evidence>
<protein>
    <recommendedName>
        <fullName evidence="4 15">Undecaprenyl-diphosphatase</fullName>
        <ecNumber evidence="3 15">3.6.1.27</ecNumber>
    </recommendedName>
    <alternativeName>
        <fullName evidence="13 15">Bacitracin resistance protein</fullName>
    </alternativeName>
    <alternativeName>
        <fullName evidence="12 15">Undecaprenyl pyrophosphate phosphatase</fullName>
    </alternativeName>
</protein>
<feature type="transmembrane region" description="Helical" evidence="15">
    <location>
        <begin position="174"/>
        <end position="192"/>
    </location>
</feature>
<evidence type="ECO:0000256" key="3">
    <source>
        <dbReference type="ARBA" id="ARBA00012374"/>
    </source>
</evidence>
<evidence type="ECO:0000313" key="16">
    <source>
        <dbReference type="EMBL" id="APT73281.1"/>
    </source>
</evidence>
<feature type="transmembrane region" description="Helical" evidence="15">
    <location>
        <begin position="100"/>
        <end position="122"/>
    </location>
</feature>
<keyword evidence="17" id="KW-1185">Reference proteome</keyword>
<evidence type="ECO:0000256" key="14">
    <source>
        <dbReference type="ARBA" id="ARBA00047594"/>
    </source>
</evidence>
<evidence type="ECO:0000256" key="12">
    <source>
        <dbReference type="ARBA" id="ARBA00032707"/>
    </source>
</evidence>